<organism evidence="3 4">
    <name type="scientific">Hibiscus trionum</name>
    <name type="common">Flower of an hour</name>
    <dbReference type="NCBI Taxonomy" id="183268"/>
    <lineage>
        <taxon>Eukaryota</taxon>
        <taxon>Viridiplantae</taxon>
        <taxon>Streptophyta</taxon>
        <taxon>Embryophyta</taxon>
        <taxon>Tracheophyta</taxon>
        <taxon>Spermatophyta</taxon>
        <taxon>Magnoliopsida</taxon>
        <taxon>eudicotyledons</taxon>
        <taxon>Gunneridae</taxon>
        <taxon>Pentapetalae</taxon>
        <taxon>rosids</taxon>
        <taxon>malvids</taxon>
        <taxon>Malvales</taxon>
        <taxon>Malvaceae</taxon>
        <taxon>Malvoideae</taxon>
        <taxon>Hibiscus</taxon>
    </lineage>
</organism>
<dbReference type="OrthoDB" id="1921870at2759"/>
<gene>
    <name evidence="3" type="ORF">HRI_004061100</name>
</gene>
<proteinExistence type="predicted"/>
<dbReference type="AlphaFoldDB" id="A0A9W7IZ43"/>
<keyword evidence="1" id="KW-0175">Coiled coil</keyword>
<protein>
    <submittedName>
        <fullName evidence="3">Uncharacterized protein</fullName>
    </submittedName>
</protein>
<comment type="caution">
    <text evidence="3">The sequence shown here is derived from an EMBL/GenBank/DDBJ whole genome shotgun (WGS) entry which is preliminary data.</text>
</comment>
<feature type="coiled-coil region" evidence="1">
    <location>
        <begin position="80"/>
        <end position="114"/>
    </location>
</feature>
<feature type="compositionally biased region" description="Basic and acidic residues" evidence="2">
    <location>
        <begin position="149"/>
        <end position="164"/>
    </location>
</feature>
<dbReference type="Proteomes" id="UP001165190">
    <property type="component" value="Unassembled WGS sequence"/>
</dbReference>
<evidence type="ECO:0000256" key="2">
    <source>
        <dbReference type="SAM" id="MobiDB-lite"/>
    </source>
</evidence>
<dbReference type="EMBL" id="BSYR01000038">
    <property type="protein sequence ID" value="GMJ03919.1"/>
    <property type="molecule type" value="Genomic_DNA"/>
</dbReference>
<feature type="compositionally biased region" description="Low complexity" evidence="2">
    <location>
        <begin position="135"/>
        <end position="148"/>
    </location>
</feature>
<evidence type="ECO:0000313" key="4">
    <source>
        <dbReference type="Proteomes" id="UP001165190"/>
    </source>
</evidence>
<evidence type="ECO:0000313" key="3">
    <source>
        <dbReference type="EMBL" id="GMJ03919.1"/>
    </source>
</evidence>
<reference evidence="3" key="1">
    <citation type="submission" date="2023-05" db="EMBL/GenBank/DDBJ databases">
        <title>Genome and transcriptome analyses reveal genes involved in the formation of fine ridges on petal epidermal cells in Hibiscus trionum.</title>
        <authorList>
            <person name="Koshimizu S."/>
            <person name="Masuda S."/>
            <person name="Ishii T."/>
            <person name="Shirasu K."/>
            <person name="Hoshino A."/>
            <person name="Arita M."/>
        </authorList>
    </citation>
    <scope>NUCLEOTIDE SEQUENCE</scope>
    <source>
        <strain evidence="3">Hamamatsu line</strain>
    </source>
</reference>
<sequence length="164" mass="18497">MIEERCETNGRVRRNVKLTPNQRSRAFVASRYVMEKMVELQSTPVEEGAEPKSTDDIVDEVLSTRLGYIPGLGYGPKPNKKNSSANTINLEKRLKNKEEELNVYKSNFETIQTQMEAVRSVLLVAEIQVPSLQFPTPNDTTNSSSPESEPTKGLDRDSPNKLFH</sequence>
<accession>A0A9W7IZ43</accession>
<keyword evidence="4" id="KW-1185">Reference proteome</keyword>
<name>A0A9W7IZ43_HIBTR</name>
<evidence type="ECO:0000256" key="1">
    <source>
        <dbReference type="SAM" id="Coils"/>
    </source>
</evidence>
<feature type="region of interest" description="Disordered" evidence="2">
    <location>
        <begin position="132"/>
        <end position="164"/>
    </location>
</feature>